<sequence>MSTHRGPGRPVDLAKRDAILAAARAEFLDKGFERATMDAVAAGAGVSKRTVFGHFGDKVSLLEAIVEGEASRLEHAVLGTDDLPDPVAQLTRCGEALIALLVSPDILAFDRIFAFEPYRGSDLVRRFFAAGPQRGRTVVIRLVGRAAELGIIRTDDVERAADDLLALWLGGTWREEITLGLCQSPTGLTVALALEKTTESTDTQLTILDRNRGMTDYPGVEYGIQPRACHALNRSPRAIHPIRAHR</sequence>
<dbReference type="AlphaFoldDB" id="A0A6G9YL06"/>
<keyword evidence="1" id="KW-0805">Transcription regulation</keyword>
<evidence type="ECO:0000313" key="6">
    <source>
        <dbReference type="EMBL" id="QIS13878.1"/>
    </source>
</evidence>
<dbReference type="InterPro" id="IPR050109">
    <property type="entry name" value="HTH-type_TetR-like_transc_reg"/>
</dbReference>
<evidence type="ECO:0000256" key="4">
    <source>
        <dbReference type="PROSITE-ProRule" id="PRU00335"/>
    </source>
</evidence>
<keyword evidence="2 4" id="KW-0238">DNA-binding</keyword>
<keyword evidence="3" id="KW-0804">Transcription</keyword>
<dbReference type="InterPro" id="IPR009057">
    <property type="entry name" value="Homeodomain-like_sf"/>
</dbReference>
<dbReference type="InterPro" id="IPR001647">
    <property type="entry name" value="HTH_TetR"/>
</dbReference>
<dbReference type="GO" id="GO:0003700">
    <property type="term" value="F:DNA-binding transcription factor activity"/>
    <property type="evidence" value="ECO:0007669"/>
    <property type="project" value="TreeGrafter"/>
</dbReference>
<proteinExistence type="predicted"/>
<dbReference type="GO" id="GO:0000976">
    <property type="term" value="F:transcription cis-regulatory region binding"/>
    <property type="evidence" value="ECO:0007669"/>
    <property type="project" value="TreeGrafter"/>
</dbReference>
<evidence type="ECO:0000256" key="2">
    <source>
        <dbReference type="ARBA" id="ARBA00023125"/>
    </source>
</evidence>
<dbReference type="PANTHER" id="PTHR30055">
    <property type="entry name" value="HTH-TYPE TRANSCRIPTIONAL REGULATOR RUTR"/>
    <property type="match status" value="1"/>
</dbReference>
<accession>A0A6G9YL06</accession>
<name>A0A6G9YL06_9NOCA</name>
<dbReference type="InterPro" id="IPR039536">
    <property type="entry name" value="TetR_C_Proteobacteria"/>
</dbReference>
<dbReference type="InterPro" id="IPR036271">
    <property type="entry name" value="Tet_transcr_reg_TetR-rel_C_sf"/>
</dbReference>
<organism evidence="6 7">
    <name type="scientific">Nocardia arthritidis</name>
    <dbReference type="NCBI Taxonomy" id="228602"/>
    <lineage>
        <taxon>Bacteria</taxon>
        <taxon>Bacillati</taxon>
        <taxon>Actinomycetota</taxon>
        <taxon>Actinomycetes</taxon>
        <taxon>Mycobacteriales</taxon>
        <taxon>Nocardiaceae</taxon>
        <taxon>Nocardia</taxon>
    </lineage>
</organism>
<dbReference type="SUPFAM" id="SSF46689">
    <property type="entry name" value="Homeodomain-like"/>
    <property type="match status" value="1"/>
</dbReference>
<dbReference type="FunFam" id="1.10.10.60:FF:000141">
    <property type="entry name" value="TetR family transcriptional regulator"/>
    <property type="match status" value="1"/>
</dbReference>
<dbReference type="PANTHER" id="PTHR30055:SF146">
    <property type="entry name" value="HTH-TYPE TRANSCRIPTIONAL DUAL REGULATOR CECR"/>
    <property type="match status" value="1"/>
</dbReference>
<evidence type="ECO:0000259" key="5">
    <source>
        <dbReference type="PROSITE" id="PS50977"/>
    </source>
</evidence>
<dbReference type="Pfam" id="PF00440">
    <property type="entry name" value="TetR_N"/>
    <property type="match status" value="1"/>
</dbReference>
<feature type="domain" description="HTH tetR-type" evidence="5">
    <location>
        <begin position="13"/>
        <end position="73"/>
    </location>
</feature>
<dbReference type="PROSITE" id="PS01081">
    <property type="entry name" value="HTH_TETR_1"/>
    <property type="match status" value="1"/>
</dbReference>
<dbReference type="RefSeq" id="WP_167476356.1">
    <property type="nucleotide sequence ID" value="NZ_CP046172.1"/>
</dbReference>
<dbReference type="InterPro" id="IPR023772">
    <property type="entry name" value="DNA-bd_HTH_TetR-type_CS"/>
</dbReference>
<dbReference type="PRINTS" id="PR00455">
    <property type="entry name" value="HTHTETR"/>
</dbReference>
<dbReference type="SUPFAM" id="SSF48498">
    <property type="entry name" value="Tetracyclin repressor-like, C-terminal domain"/>
    <property type="match status" value="1"/>
</dbReference>
<evidence type="ECO:0000256" key="1">
    <source>
        <dbReference type="ARBA" id="ARBA00023015"/>
    </source>
</evidence>
<dbReference type="KEGG" id="nah:F5544_30165"/>
<evidence type="ECO:0000313" key="7">
    <source>
        <dbReference type="Proteomes" id="UP000503540"/>
    </source>
</evidence>
<gene>
    <name evidence="6" type="ORF">F5544_30165</name>
</gene>
<reference evidence="6 7" key="1">
    <citation type="journal article" date="2019" name="ACS Chem. Biol.">
        <title>Identification and Mobilization of a Cryptic Antibiotic Biosynthesis Gene Locus from a Human-Pathogenic Nocardia Isolate.</title>
        <authorList>
            <person name="Herisse M."/>
            <person name="Ishida K."/>
            <person name="Porter J.L."/>
            <person name="Howden B."/>
            <person name="Hertweck C."/>
            <person name="Stinear T.P."/>
            <person name="Pidot S.J."/>
        </authorList>
    </citation>
    <scope>NUCLEOTIDE SEQUENCE [LARGE SCALE GENOMIC DNA]</scope>
    <source>
        <strain evidence="6 7">AUSMDU00012717</strain>
    </source>
</reference>
<dbReference type="Pfam" id="PF14246">
    <property type="entry name" value="TetR_C_7"/>
    <property type="match status" value="1"/>
</dbReference>
<dbReference type="Proteomes" id="UP000503540">
    <property type="component" value="Chromosome"/>
</dbReference>
<dbReference type="GO" id="GO:0045892">
    <property type="term" value="P:negative regulation of DNA-templated transcription"/>
    <property type="evidence" value="ECO:0007669"/>
    <property type="project" value="UniProtKB-ARBA"/>
</dbReference>
<feature type="DNA-binding region" description="H-T-H motif" evidence="4">
    <location>
        <begin position="36"/>
        <end position="55"/>
    </location>
</feature>
<keyword evidence="7" id="KW-1185">Reference proteome</keyword>
<dbReference type="Gene3D" id="1.10.357.10">
    <property type="entry name" value="Tetracycline Repressor, domain 2"/>
    <property type="match status" value="1"/>
</dbReference>
<evidence type="ECO:0000256" key="3">
    <source>
        <dbReference type="ARBA" id="ARBA00023163"/>
    </source>
</evidence>
<dbReference type="PROSITE" id="PS50977">
    <property type="entry name" value="HTH_TETR_2"/>
    <property type="match status" value="1"/>
</dbReference>
<dbReference type="EMBL" id="CP046172">
    <property type="protein sequence ID" value="QIS13878.1"/>
    <property type="molecule type" value="Genomic_DNA"/>
</dbReference>
<protein>
    <submittedName>
        <fullName evidence="6">TetR family transcriptional regulator</fullName>
    </submittedName>
</protein>